<evidence type="ECO:0000313" key="3">
    <source>
        <dbReference type="Proteomes" id="UP000184383"/>
    </source>
</evidence>
<keyword evidence="3" id="KW-1185">Reference proteome</keyword>
<dbReference type="Proteomes" id="UP000184383">
    <property type="component" value="Unassembled WGS sequence"/>
</dbReference>
<sequence length="490" mass="53803">MLVTPPTPSSWSSTSDHAMTPTESAASSPALKPTSAIPCDIPWEERIRRRTLRMAHGELRLQVLCGSPRSCLIKALQIYDPGLPVTPEIVDGLEKIYGLQHIDWPSAAVRASLLTEKVWNGLEFALCKIGFVNNLCYISQRPIITVHSSYRVFSNYGHNGRGYMRISPEEGQDPPPLPEGLRLPYLVPVKGYSLRYHPESCKNPIIETGAPLCDVDLLNPDNGKEIGTLGPIMSSSRPGKPGLIHVALTAGHVIPDGVDSVMTRNLADSDGDVQINLEVSPTSKRMNGKRVGYDGKSPAFTDDTAFLIIKPDDLLRFQHCYFNINLHYFQTTVVPVSHILDPVAQQRWTPLAMKIHLSAIVVFKKGSQSDLTMGHLVGVTREPPRGWYQSQTESIGFQSLRHPTLTGNSDGSDSEGPYDQDNSEPYGWFGVVKWSDVRFATAGDSGSLVFAFESGTFVPLGIHIGSPESAPGHSYFLSLETFCYEGEKEG</sequence>
<dbReference type="GeneID" id="63748255"/>
<dbReference type="OrthoDB" id="5425548at2759"/>
<gene>
    <name evidence="2" type="ORF">ASPWEDRAFT_22881</name>
</gene>
<accession>A0A1L9S0M6</accession>
<feature type="region of interest" description="Disordered" evidence="1">
    <location>
        <begin position="1"/>
        <end position="33"/>
    </location>
</feature>
<dbReference type="AlphaFoldDB" id="A0A1L9S0M6"/>
<proteinExistence type="predicted"/>
<organism evidence="2 3">
    <name type="scientific">Aspergillus wentii DTO 134E9</name>
    <dbReference type="NCBI Taxonomy" id="1073089"/>
    <lineage>
        <taxon>Eukaryota</taxon>
        <taxon>Fungi</taxon>
        <taxon>Dikarya</taxon>
        <taxon>Ascomycota</taxon>
        <taxon>Pezizomycotina</taxon>
        <taxon>Eurotiomycetes</taxon>
        <taxon>Eurotiomycetidae</taxon>
        <taxon>Eurotiales</taxon>
        <taxon>Aspergillaceae</taxon>
        <taxon>Aspergillus</taxon>
        <taxon>Aspergillus subgen. Cremei</taxon>
    </lineage>
</organism>
<protein>
    <submittedName>
        <fullName evidence="2">Uncharacterized protein</fullName>
    </submittedName>
</protein>
<dbReference type="EMBL" id="KV878209">
    <property type="protein sequence ID" value="OJJ40724.1"/>
    <property type="molecule type" value="Genomic_DNA"/>
</dbReference>
<evidence type="ECO:0000256" key="1">
    <source>
        <dbReference type="SAM" id="MobiDB-lite"/>
    </source>
</evidence>
<reference evidence="3" key="1">
    <citation type="journal article" date="2017" name="Genome Biol.">
        <title>Comparative genomics reveals high biological diversity and specific adaptations in the industrially and medically important fungal genus Aspergillus.</title>
        <authorList>
            <person name="de Vries R.P."/>
            <person name="Riley R."/>
            <person name="Wiebenga A."/>
            <person name="Aguilar-Osorio G."/>
            <person name="Amillis S."/>
            <person name="Uchima C.A."/>
            <person name="Anderluh G."/>
            <person name="Asadollahi M."/>
            <person name="Askin M."/>
            <person name="Barry K."/>
            <person name="Battaglia E."/>
            <person name="Bayram O."/>
            <person name="Benocci T."/>
            <person name="Braus-Stromeyer S.A."/>
            <person name="Caldana C."/>
            <person name="Canovas D."/>
            <person name="Cerqueira G.C."/>
            <person name="Chen F."/>
            <person name="Chen W."/>
            <person name="Choi C."/>
            <person name="Clum A."/>
            <person name="Dos Santos R.A."/>
            <person name="Damasio A.R."/>
            <person name="Diallinas G."/>
            <person name="Emri T."/>
            <person name="Fekete E."/>
            <person name="Flipphi M."/>
            <person name="Freyberg S."/>
            <person name="Gallo A."/>
            <person name="Gournas C."/>
            <person name="Habgood R."/>
            <person name="Hainaut M."/>
            <person name="Harispe M.L."/>
            <person name="Henrissat B."/>
            <person name="Hilden K.S."/>
            <person name="Hope R."/>
            <person name="Hossain A."/>
            <person name="Karabika E."/>
            <person name="Karaffa L."/>
            <person name="Karanyi Z."/>
            <person name="Krasevec N."/>
            <person name="Kuo A."/>
            <person name="Kusch H."/>
            <person name="LaButti K."/>
            <person name="Lagendijk E.L."/>
            <person name="Lapidus A."/>
            <person name="Levasseur A."/>
            <person name="Lindquist E."/>
            <person name="Lipzen A."/>
            <person name="Logrieco A.F."/>
            <person name="MacCabe A."/>
            <person name="Maekelae M.R."/>
            <person name="Malavazi I."/>
            <person name="Melin P."/>
            <person name="Meyer V."/>
            <person name="Mielnichuk N."/>
            <person name="Miskei M."/>
            <person name="Molnar A.P."/>
            <person name="Mule G."/>
            <person name="Ngan C.Y."/>
            <person name="Orejas M."/>
            <person name="Orosz E."/>
            <person name="Ouedraogo J.P."/>
            <person name="Overkamp K.M."/>
            <person name="Park H.-S."/>
            <person name="Perrone G."/>
            <person name="Piumi F."/>
            <person name="Punt P.J."/>
            <person name="Ram A.F."/>
            <person name="Ramon A."/>
            <person name="Rauscher S."/>
            <person name="Record E."/>
            <person name="Riano-Pachon D.M."/>
            <person name="Robert V."/>
            <person name="Roehrig J."/>
            <person name="Ruller R."/>
            <person name="Salamov A."/>
            <person name="Salih N.S."/>
            <person name="Samson R.A."/>
            <person name="Sandor E."/>
            <person name="Sanguinetti M."/>
            <person name="Schuetze T."/>
            <person name="Sepcic K."/>
            <person name="Shelest E."/>
            <person name="Sherlock G."/>
            <person name="Sophianopoulou V."/>
            <person name="Squina F.M."/>
            <person name="Sun H."/>
            <person name="Susca A."/>
            <person name="Todd R.B."/>
            <person name="Tsang A."/>
            <person name="Unkles S.E."/>
            <person name="van de Wiele N."/>
            <person name="van Rossen-Uffink D."/>
            <person name="Oliveira J.V."/>
            <person name="Vesth T.C."/>
            <person name="Visser J."/>
            <person name="Yu J.-H."/>
            <person name="Zhou M."/>
            <person name="Andersen M.R."/>
            <person name="Archer D.B."/>
            <person name="Baker S.E."/>
            <person name="Benoit I."/>
            <person name="Brakhage A.A."/>
            <person name="Braus G.H."/>
            <person name="Fischer R."/>
            <person name="Frisvad J.C."/>
            <person name="Goldman G.H."/>
            <person name="Houbraken J."/>
            <person name="Oakley B."/>
            <person name="Pocsi I."/>
            <person name="Scazzocchio C."/>
            <person name="Seiboth B."/>
            <person name="vanKuyk P.A."/>
            <person name="Wortman J."/>
            <person name="Dyer P.S."/>
            <person name="Grigoriev I.V."/>
        </authorList>
    </citation>
    <scope>NUCLEOTIDE SEQUENCE [LARGE SCALE GENOMIC DNA]</scope>
    <source>
        <strain evidence="3">DTO 134E9</strain>
    </source>
</reference>
<name>A0A1L9S0M6_ASPWE</name>
<feature type="region of interest" description="Disordered" evidence="1">
    <location>
        <begin position="399"/>
        <end position="420"/>
    </location>
</feature>
<dbReference type="VEuPathDB" id="FungiDB:ASPWEDRAFT_22881"/>
<evidence type="ECO:0000313" key="2">
    <source>
        <dbReference type="EMBL" id="OJJ40724.1"/>
    </source>
</evidence>
<dbReference type="RefSeq" id="XP_040694400.1">
    <property type="nucleotide sequence ID" value="XM_040832407.1"/>
</dbReference>